<comment type="caution">
    <text evidence="1">The sequence shown here is derived from an EMBL/GenBank/DDBJ whole genome shotgun (WGS) entry which is preliminary data.</text>
</comment>
<organism evidence="1 2">
    <name type="scientific">Cichorium intybus</name>
    <name type="common">Chicory</name>
    <dbReference type="NCBI Taxonomy" id="13427"/>
    <lineage>
        <taxon>Eukaryota</taxon>
        <taxon>Viridiplantae</taxon>
        <taxon>Streptophyta</taxon>
        <taxon>Embryophyta</taxon>
        <taxon>Tracheophyta</taxon>
        <taxon>Spermatophyta</taxon>
        <taxon>Magnoliopsida</taxon>
        <taxon>eudicotyledons</taxon>
        <taxon>Gunneridae</taxon>
        <taxon>Pentapetalae</taxon>
        <taxon>asterids</taxon>
        <taxon>campanulids</taxon>
        <taxon>Asterales</taxon>
        <taxon>Asteraceae</taxon>
        <taxon>Cichorioideae</taxon>
        <taxon>Cichorieae</taxon>
        <taxon>Cichoriinae</taxon>
        <taxon>Cichorium</taxon>
    </lineage>
</organism>
<gene>
    <name evidence="1" type="ORF">L2E82_03563</name>
</gene>
<reference evidence="1 2" key="2">
    <citation type="journal article" date="2022" name="Mol. Ecol. Resour.">
        <title>The genomes of chicory, endive, great burdock and yacon provide insights into Asteraceae paleo-polyploidization history and plant inulin production.</title>
        <authorList>
            <person name="Fan W."/>
            <person name="Wang S."/>
            <person name="Wang H."/>
            <person name="Wang A."/>
            <person name="Jiang F."/>
            <person name="Liu H."/>
            <person name="Zhao H."/>
            <person name="Xu D."/>
            <person name="Zhang Y."/>
        </authorList>
    </citation>
    <scope>NUCLEOTIDE SEQUENCE [LARGE SCALE GENOMIC DNA]</scope>
    <source>
        <strain evidence="2">cv. Punajuju</strain>
        <tissue evidence="1">Leaves</tissue>
    </source>
</reference>
<name>A0ACB9H585_CICIN</name>
<reference evidence="2" key="1">
    <citation type="journal article" date="2022" name="Mol. Ecol. Resour.">
        <title>The genomes of chicory, endive, great burdock and yacon provide insights into Asteraceae palaeo-polyploidization history and plant inulin production.</title>
        <authorList>
            <person name="Fan W."/>
            <person name="Wang S."/>
            <person name="Wang H."/>
            <person name="Wang A."/>
            <person name="Jiang F."/>
            <person name="Liu H."/>
            <person name="Zhao H."/>
            <person name="Xu D."/>
            <person name="Zhang Y."/>
        </authorList>
    </citation>
    <scope>NUCLEOTIDE SEQUENCE [LARGE SCALE GENOMIC DNA]</scope>
    <source>
        <strain evidence="2">cv. Punajuju</strain>
    </source>
</reference>
<keyword evidence="2" id="KW-1185">Reference proteome</keyword>
<evidence type="ECO:0000313" key="1">
    <source>
        <dbReference type="EMBL" id="KAI3790488.1"/>
    </source>
</evidence>
<dbReference type="EMBL" id="CM042009">
    <property type="protein sequence ID" value="KAI3790488.1"/>
    <property type="molecule type" value="Genomic_DNA"/>
</dbReference>
<proteinExistence type="predicted"/>
<accession>A0ACB9H585</accession>
<sequence>MTPHGNVINFQPTSYSSSNPRTDVVQQIRGKEMTPDDFYILHWSLASYPSQASISKPQGYLHRTHKPKTLSQEIEVALHVSTLVVSSFFCSDAPISDKNTRNTPGGNEARWNTNNFIRDVQKEFL</sequence>
<evidence type="ECO:0000313" key="2">
    <source>
        <dbReference type="Proteomes" id="UP001055811"/>
    </source>
</evidence>
<dbReference type="Proteomes" id="UP001055811">
    <property type="component" value="Linkage Group LG01"/>
</dbReference>
<protein>
    <submittedName>
        <fullName evidence="1">Uncharacterized protein</fullName>
    </submittedName>
</protein>